<dbReference type="SUPFAM" id="SSF54001">
    <property type="entry name" value="Cysteine proteinases"/>
    <property type="match status" value="1"/>
</dbReference>
<dbReference type="EMBL" id="BONJ01000028">
    <property type="protein sequence ID" value="GIG16658.1"/>
    <property type="molecule type" value="Genomic_DNA"/>
</dbReference>
<feature type="signal peptide" evidence="1">
    <location>
        <begin position="1"/>
        <end position="18"/>
    </location>
</feature>
<evidence type="ECO:0000313" key="3">
    <source>
        <dbReference type="EMBL" id="GIG16658.1"/>
    </source>
</evidence>
<protein>
    <recommendedName>
        <fullName evidence="2">Peptidase C51 domain-containing protein</fullName>
    </recommendedName>
</protein>
<reference evidence="3" key="1">
    <citation type="submission" date="2021-01" db="EMBL/GenBank/DDBJ databases">
        <title>Whole genome shotgun sequence of Catellatospora methionotrophica NBRC 14553.</title>
        <authorList>
            <person name="Komaki H."/>
            <person name="Tamura T."/>
        </authorList>
    </citation>
    <scope>NUCLEOTIDE SEQUENCE</scope>
    <source>
        <strain evidence="3">NBRC 14553</strain>
    </source>
</reference>
<feature type="chain" id="PRO_5035197268" description="Peptidase C51 domain-containing protein" evidence="1">
    <location>
        <begin position="19"/>
        <end position="485"/>
    </location>
</feature>
<dbReference type="PROSITE" id="PS50911">
    <property type="entry name" value="CHAP"/>
    <property type="match status" value="1"/>
</dbReference>
<name>A0A8J3L947_9ACTN</name>
<keyword evidence="4" id="KW-1185">Reference proteome</keyword>
<dbReference type="Proteomes" id="UP000660339">
    <property type="component" value="Unassembled WGS sequence"/>
</dbReference>
<accession>A0A8J3L947</accession>
<dbReference type="SUPFAM" id="SSF89372">
    <property type="entry name" value="Fucose-specific lectin"/>
    <property type="match status" value="1"/>
</dbReference>
<dbReference type="Gene3D" id="2.120.10.70">
    <property type="entry name" value="Fucose-specific lectin"/>
    <property type="match status" value="1"/>
</dbReference>
<gene>
    <name evidence="3" type="ORF">Cme02nite_49900</name>
</gene>
<evidence type="ECO:0000256" key="1">
    <source>
        <dbReference type="SAM" id="SignalP"/>
    </source>
</evidence>
<sequence length="485" mass="51028">MVLATAIGSLLLALPASATTTFGNDYPDLDASPCGWSDWCKGGTDMSSRGYVFRNCTDGAAYWVMKYTGVSVSGWGNARNWDNAAAAAGHTVKASTSDGIEPGDLAQSEGPTSYGHVGFVAKVNKSATGNVTSVEVAELNGSVDANGNPTGQYRYQTYAPGAWDHYIDVNGPNKGLGNETITRTLHTGVAYDESTGLTQVFSVDEDNTLRETYWLWGQTPATITVALNATLTGRAVDVSAVVANGWRHVYIATDAGHVYETVWQAGSAATTRRINPTATIPGLVGITATHDAGSGLTQVFSVDAGRNVRETYWLWNQTPATVLTTQLGGGTPTSISAVLHNGYRHVYVATREGWITETRWSPGVSSLASRLIAEVPGTVGVTAARSGLVMEVFTVQPDGTVKETYWQAFTAGPNGTVNAAVWPAGQPPTIAVKTLGGAPSDISSFVTANGWRHVFVANGADPHTATENVWTPGGGGVSTWSPVWF</sequence>
<dbReference type="Pfam" id="PF05257">
    <property type="entry name" value="CHAP"/>
    <property type="match status" value="1"/>
</dbReference>
<evidence type="ECO:0000259" key="2">
    <source>
        <dbReference type="PROSITE" id="PS50911"/>
    </source>
</evidence>
<dbReference type="Gene3D" id="3.90.1720.10">
    <property type="entry name" value="endopeptidase domain like (from Nostoc punctiforme)"/>
    <property type="match status" value="1"/>
</dbReference>
<evidence type="ECO:0000313" key="4">
    <source>
        <dbReference type="Proteomes" id="UP000660339"/>
    </source>
</evidence>
<dbReference type="InterPro" id="IPR007921">
    <property type="entry name" value="CHAP_dom"/>
</dbReference>
<dbReference type="InterPro" id="IPR038765">
    <property type="entry name" value="Papain-like_cys_pep_sf"/>
</dbReference>
<dbReference type="AlphaFoldDB" id="A0A8J3L947"/>
<keyword evidence="1" id="KW-0732">Signal</keyword>
<comment type="caution">
    <text evidence="3">The sequence shown here is derived from an EMBL/GenBank/DDBJ whole genome shotgun (WGS) entry which is preliminary data.</text>
</comment>
<organism evidence="3 4">
    <name type="scientific">Catellatospora methionotrophica</name>
    <dbReference type="NCBI Taxonomy" id="121620"/>
    <lineage>
        <taxon>Bacteria</taxon>
        <taxon>Bacillati</taxon>
        <taxon>Actinomycetota</taxon>
        <taxon>Actinomycetes</taxon>
        <taxon>Micromonosporales</taxon>
        <taxon>Micromonosporaceae</taxon>
        <taxon>Catellatospora</taxon>
    </lineage>
</organism>
<feature type="domain" description="Peptidase C51" evidence="2">
    <location>
        <begin position="31"/>
        <end position="168"/>
    </location>
</feature>
<proteinExistence type="predicted"/>